<name>A0AAV1CKD7_OLDCO</name>
<dbReference type="InterPro" id="IPR029058">
    <property type="entry name" value="AB_hydrolase_fold"/>
</dbReference>
<evidence type="ECO:0000313" key="2">
    <source>
        <dbReference type="Proteomes" id="UP001161247"/>
    </source>
</evidence>
<protein>
    <submittedName>
        <fullName evidence="1">OLC1v1030774C1</fullName>
    </submittedName>
</protein>
<proteinExistence type="predicted"/>
<gene>
    <name evidence="1" type="ORF">OLC1_LOCUS6011</name>
</gene>
<reference evidence="1" key="1">
    <citation type="submission" date="2023-03" db="EMBL/GenBank/DDBJ databases">
        <authorList>
            <person name="Julca I."/>
        </authorList>
    </citation>
    <scope>NUCLEOTIDE SEQUENCE</scope>
</reference>
<sequence length="406" mass="45133">MAAVGSSTVTHNLPKRKFGLSIFLDSNNHATSFIPIDNSKKPSKMRRFDTRIQMVNANSSQKPSATNNNNSYNNGRIYKRFDSCLIVPPPKGIKPKAIIKFIGGAFIGAVPELSYRYLLEQLAKEGYFIVSVPYNVTFDHEKATREVFERFHTCFDLILGSDFPEFGVPPLDLANLPLYSVGHSNGALLQALTGSYFSEKIPEATAIISYNNRPASEAVPYFEQLGPLVSQMIPLMEASPVYSLARNTSENAWKLLLDTAGTVIPNYDAEVAVSVNKFVDQLPSVFNQLAEGISEFKPTPSQNLSCFQKSYNVQNTLLVKFNNDAIDETDLLEETLRPRVEYIGGKLQKVVLNGTHITPCIQEPRWEVGDVYTPVDAVAQSLKAISLHETRVLSRTIADWFDRLGA</sequence>
<evidence type="ECO:0000313" key="1">
    <source>
        <dbReference type="EMBL" id="CAI9094937.1"/>
    </source>
</evidence>
<accession>A0AAV1CKD7</accession>
<dbReference type="PANTHER" id="PTHR34127">
    <property type="entry name" value="OS04G0405600 PROTEIN"/>
    <property type="match status" value="1"/>
</dbReference>
<dbReference type="Gene3D" id="3.40.50.1820">
    <property type="entry name" value="alpha/beta hydrolase"/>
    <property type="match status" value="1"/>
</dbReference>
<organism evidence="1 2">
    <name type="scientific">Oldenlandia corymbosa var. corymbosa</name>
    <dbReference type="NCBI Taxonomy" id="529605"/>
    <lineage>
        <taxon>Eukaryota</taxon>
        <taxon>Viridiplantae</taxon>
        <taxon>Streptophyta</taxon>
        <taxon>Embryophyta</taxon>
        <taxon>Tracheophyta</taxon>
        <taxon>Spermatophyta</taxon>
        <taxon>Magnoliopsida</taxon>
        <taxon>eudicotyledons</taxon>
        <taxon>Gunneridae</taxon>
        <taxon>Pentapetalae</taxon>
        <taxon>asterids</taxon>
        <taxon>lamiids</taxon>
        <taxon>Gentianales</taxon>
        <taxon>Rubiaceae</taxon>
        <taxon>Rubioideae</taxon>
        <taxon>Spermacoceae</taxon>
        <taxon>Hedyotis-Oldenlandia complex</taxon>
        <taxon>Oldenlandia</taxon>
    </lineage>
</organism>
<dbReference type="InterPro" id="IPR010765">
    <property type="entry name" value="DUF1350"/>
</dbReference>
<keyword evidence="2" id="KW-1185">Reference proteome</keyword>
<dbReference type="Pfam" id="PF07082">
    <property type="entry name" value="DUF1350"/>
    <property type="match status" value="1"/>
</dbReference>
<dbReference type="AlphaFoldDB" id="A0AAV1CKD7"/>
<dbReference type="PANTHER" id="PTHR34127:SF3">
    <property type="entry name" value="INITIATION FACTOR 4F SUBUNIT (DUF1350)"/>
    <property type="match status" value="1"/>
</dbReference>
<dbReference type="Proteomes" id="UP001161247">
    <property type="component" value="Chromosome 2"/>
</dbReference>
<dbReference type="EMBL" id="OX459119">
    <property type="protein sequence ID" value="CAI9094937.1"/>
    <property type="molecule type" value="Genomic_DNA"/>
</dbReference>